<dbReference type="PROSITE" id="PS01186">
    <property type="entry name" value="EGF_2"/>
    <property type="match status" value="1"/>
</dbReference>
<dbReference type="Pfam" id="PF00041">
    <property type="entry name" value="fn3"/>
    <property type="match status" value="3"/>
</dbReference>
<dbReference type="InterPro" id="IPR036116">
    <property type="entry name" value="FN3_sf"/>
</dbReference>
<dbReference type="InParanoid" id="D3BNA0"/>
<dbReference type="PROSITE" id="PS50853">
    <property type="entry name" value="FN3"/>
    <property type="match status" value="4"/>
</dbReference>
<protein>
    <recommendedName>
        <fullName evidence="3">Fibronectin type-III domain-containing protein</fullName>
    </recommendedName>
</protein>
<feature type="transmembrane region" description="Helical" evidence="2">
    <location>
        <begin position="2013"/>
        <end position="2037"/>
    </location>
</feature>
<dbReference type="EMBL" id="ADBJ01000044">
    <property type="protein sequence ID" value="EFA76760.1"/>
    <property type="molecule type" value="Genomic_DNA"/>
</dbReference>
<dbReference type="GeneID" id="31364986"/>
<proteinExistence type="predicted"/>
<dbReference type="InterPro" id="IPR000742">
    <property type="entry name" value="EGF"/>
</dbReference>
<sequence>MRVEYLNGNSYVATSCNSLTGGQSCTISGIPTGLRTNIKATLNGESPFGGANSGTSAYIQMPSADTMNSVTVTARTTKTITVSYKSNQGVNGVTSFVVKSNNVQVGGCSFTSCTITGLTPGQTVSIAVNAVNYGVSSAAMTTSGTTYTAVTTPSLSSTNTPNSIVATFSATGGVPSPATTYQVLLNGAVQSCTASPCTLSGLTTLATYTLQVKATNDGTTTQSGVLSIKLWDLMKTPTLSANMFTNRAVLSFSAAGGNPALTRYTIQSNGVDVANCKGIATTTCTVSSLTPGTSYKFVVTAVNAPTTLSSTVTQSTYSEITLPTLTATTITTKSMIVSFSTTQGVPSSTLYTIINNGVNVPGCVGISTTTCAINTLTQATGYNIQVDAVNDGKKQSTSKTFTTLAEVTTPTVTIKQSALTLTITYSTQNGYQTSVYDVVVNGATICAATTALQCTFNSVVLGTKYDVQVKVTNDGLTKIGTSSYQTYSDSIQKLQIVSYTTSSVTFSYSSTYGVQGVTTFAFTINGAAATCNDFAQCTVSGFTPSNPGVQLTIVGKSINYGNSSPTKTITQQLYPVVSVPTFTLTNTPVSITVTFSSINGVPSPATSYQVLLNSAVQTCTTSPCTLSGLTTLSTYSVQVKATNDGTTTLSTVQSVKLWDLMSTPTISANMFTNRAVLSFSATGGNPALTSYTIQSNGVDVANCKGIATTTCTVSSLTPGTSYRFTVIAVNSVTTLSNTVTQSTYPEITLPTLTATTITTKSMIVSFSTTQGVPSSTLYTVSNKGVNVPGCVGISTTTCTINTLTQATDYVIQVDAVNDGKKQSTSKTFTTLAEVTTPTVTIKQSALTLTITYSTQNGYQTSVYDVVVNGATICAATTALQCTFNSVVLGTKYDVQVKVTNDGLSKTGVSSYQTFADTMKTLQIISYTTSSVTFSYSSTYGVQGVTTFAFTINGAAATCNDFAQCTVSGFTPSNPGVQLTIVGKSINYGNSSPTKTITQQLYPVVSVPTFTLSNTPVSISISFASTGGVPSPATTYQVLLNDVSQTCTTSPCTLSGLTTLSTYSVQVKAINDGTTTSSLIQTVKLWDLLTAPTLSVAMLTKSSSLTFSAKGGNPALTLYSISVNNVPYAPCQSIASTTCNVASLTPSTSYTFAVFATNAGLNLSKSIVAPTYSQISEGIFSSSLVTTKLISLNFTVNGGVPSATKYTVNNNGVDVIGCIDISSNTCTLSGLTHTTNYNIQVTAVNDGKSLSFSKKLTTYTKVSNPTLTLIGKPTSIFTRYSSTFGVPSPSTIYHVLLDGVVYSQCTGTATTCTITGLTTLSEYSVQVTATNDGDITQSPVQNVTLWDLMSEPILTATALTKSIHLNYEAPGGDPLQTSFVVIMNSTTINQAGNSVCQESKPDANGECFLTDLLPGTTYSFIVTSNNVDRHLSSELIVETYAELSNLLLDLVYITTKEISLKYSVENGIPELTYFNVSLNGQPTSCIKTQETSCVISDLVPGSSQEISIIAVSDQTQLTLSRSYQTYSEISNPSIQISQTSTENFDITYSTVNGVPSSTTYDVLVNEAVICPNTTQLSCIYDDLELGSLYQVKVIAYNDDMSKMEIGSIQTYSEPTGLNLSADASVSSIYVSWNASENGQPNETTYSTIISYNSQNWTTICSKSKQLYCDITKLAPKTRYIIKVIVYNSYYQPVEQSVSISTISALDDSSCKKNETAPVCSENGECLEGVCQCKEGWSGIYCQIDGKDNHNGNDTITPNPQIPEIEVENNGISYKFEVFSITEITDTGDQVKYFNVSEAKWMLESSSNQNISHAITGEIIALKQWSYSANSTSLKYAESMEISFIQYQAPKNSALLAKTIPVSFAGKDFQINIGSHKFTMRVEKWPFQSRLNNLVFSMRVTNPVGVKDQCGNLKAPSSNDTIVLSTSEVTSFNIGDGNGNYIVGSMLNTLIVDTIPMVAVHTYIQREGHVEIDTVVPQFEEFAMVDPDFGLILAPNAQTDNRNTCNPTTKKDDNWRVIVGSVVGGTVGVALVAGSALLIRKRRIADKYNKKVERSTQKA</sequence>
<keyword evidence="2" id="KW-1133">Transmembrane helix</keyword>
<feature type="domain" description="Fibronectin type-III" evidence="3">
    <location>
        <begin position="1612"/>
        <end position="1706"/>
    </location>
</feature>
<dbReference type="Gene3D" id="2.10.25.10">
    <property type="entry name" value="Laminin"/>
    <property type="match status" value="1"/>
</dbReference>
<name>D3BNA0_HETP5</name>
<evidence type="ECO:0000256" key="1">
    <source>
        <dbReference type="ARBA" id="ARBA00022737"/>
    </source>
</evidence>
<dbReference type="PROSITE" id="PS51257">
    <property type="entry name" value="PROKAR_LIPOPROTEIN"/>
    <property type="match status" value="1"/>
</dbReference>
<keyword evidence="5" id="KW-1185">Reference proteome</keyword>
<evidence type="ECO:0000313" key="5">
    <source>
        <dbReference type="Proteomes" id="UP000001396"/>
    </source>
</evidence>
<evidence type="ECO:0000313" key="4">
    <source>
        <dbReference type="EMBL" id="EFA76760.1"/>
    </source>
</evidence>
<feature type="domain" description="Fibronectin type-III" evidence="3">
    <location>
        <begin position="1260"/>
        <end position="1351"/>
    </location>
</feature>
<evidence type="ECO:0000259" key="3">
    <source>
        <dbReference type="PROSITE" id="PS50853"/>
    </source>
</evidence>
<dbReference type="SUPFAM" id="SSF49265">
    <property type="entry name" value="Fibronectin type III"/>
    <property type="match status" value="7"/>
</dbReference>
<dbReference type="RefSeq" id="XP_020428892.1">
    <property type="nucleotide sequence ID" value="XM_020580305.1"/>
</dbReference>
<comment type="caution">
    <text evidence="4">The sequence shown here is derived from an EMBL/GenBank/DDBJ whole genome shotgun (WGS) entry which is preliminary data.</text>
</comment>
<dbReference type="CDD" id="cd00063">
    <property type="entry name" value="FN3"/>
    <property type="match status" value="3"/>
</dbReference>
<dbReference type="PANTHER" id="PTHR46708:SF2">
    <property type="entry name" value="FIBRONECTIN TYPE-III DOMAIN-CONTAINING PROTEIN"/>
    <property type="match status" value="1"/>
</dbReference>
<keyword evidence="2" id="KW-0812">Transmembrane</keyword>
<feature type="domain" description="Fibronectin type-III" evidence="3">
    <location>
        <begin position="660"/>
        <end position="751"/>
    </location>
</feature>
<dbReference type="Gene3D" id="2.60.40.10">
    <property type="entry name" value="Immunoglobulins"/>
    <property type="match status" value="7"/>
</dbReference>
<dbReference type="PANTHER" id="PTHR46708">
    <property type="entry name" value="TENASCIN"/>
    <property type="match status" value="1"/>
</dbReference>
<dbReference type="InterPro" id="IPR013783">
    <property type="entry name" value="Ig-like_fold"/>
</dbReference>
<dbReference type="InterPro" id="IPR003961">
    <property type="entry name" value="FN3_dom"/>
</dbReference>
<gene>
    <name evidence="4" type="ORF">PPL_09511</name>
</gene>
<accession>D3BNA0</accession>
<feature type="domain" description="Fibronectin type-III" evidence="3">
    <location>
        <begin position="233"/>
        <end position="324"/>
    </location>
</feature>
<organism evidence="4 5">
    <name type="scientific">Heterostelium pallidum (strain ATCC 26659 / Pp 5 / PN500)</name>
    <name type="common">Cellular slime mold</name>
    <name type="synonym">Polysphondylium pallidum</name>
    <dbReference type="NCBI Taxonomy" id="670386"/>
    <lineage>
        <taxon>Eukaryota</taxon>
        <taxon>Amoebozoa</taxon>
        <taxon>Evosea</taxon>
        <taxon>Eumycetozoa</taxon>
        <taxon>Dictyostelia</taxon>
        <taxon>Acytosteliales</taxon>
        <taxon>Acytosteliaceae</taxon>
        <taxon>Heterostelium</taxon>
    </lineage>
</organism>
<keyword evidence="1" id="KW-0677">Repeat</keyword>
<reference evidence="4 5" key="1">
    <citation type="journal article" date="2011" name="Genome Res.">
        <title>Phylogeny-wide analysis of social amoeba genomes highlights ancient origins for complex intercellular communication.</title>
        <authorList>
            <person name="Heidel A.J."/>
            <person name="Lawal H.M."/>
            <person name="Felder M."/>
            <person name="Schilde C."/>
            <person name="Helps N.R."/>
            <person name="Tunggal B."/>
            <person name="Rivero F."/>
            <person name="John U."/>
            <person name="Schleicher M."/>
            <person name="Eichinger L."/>
            <person name="Platzer M."/>
            <person name="Noegel A.A."/>
            <person name="Schaap P."/>
            <person name="Gloeckner G."/>
        </authorList>
    </citation>
    <scope>NUCLEOTIDE SEQUENCE [LARGE SCALE GENOMIC DNA]</scope>
    <source>
        <strain evidence="5">ATCC 26659 / Pp 5 / PN500</strain>
    </source>
</reference>
<dbReference type="Proteomes" id="UP000001396">
    <property type="component" value="Unassembled WGS sequence"/>
</dbReference>
<keyword evidence="2" id="KW-0472">Membrane</keyword>
<dbReference type="SMART" id="SM00060">
    <property type="entry name" value="FN3"/>
    <property type="match status" value="17"/>
</dbReference>
<dbReference type="PROSITE" id="PS00022">
    <property type="entry name" value="EGF_1"/>
    <property type="match status" value="1"/>
</dbReference>
<evidence type="ECO:0000256" key="2">
    <source>
        <dbReference type="SAM" id="Phobius"/>
    </source>
</evidence>
<dbReference type="InterPro" id="IPR050991">
    <property type="entry name" value="ECM_Regulatory_Proteins"/>
</dbReference>